<evidence type="ECO:0000313" key="1">
    <source>
        <dbReference type="EMBL" id="MBC5840157.1"/>
    </source>
</evidence>
<comment type="caution">
    <text evidence="1">The sequence shown here is derived from an EMBL/GenBank/DDBJ whole genome shotgun (WGS) entry which is preliminary data.</text>
</comment>
<proteinExistence type="predicted"/>
<keyword evidence="2" id="KW-1185">Reference proteome</keyword>
<gene>
    <name evidence="1" type="ORF">H8R23_01965</name>
</gene>
<reference evidence="1 2" key="1">
    <citation type="submission" date="2020-08" db="EMBL/GenBank/DDBJ databases">
        <title>Description of novel Flavobacterium F-380 isolate.</title>
        <authorList>
            <person name="Saticioglu I.B."/>
            <person name="Duman M."/>
            <person name="Altun S."/>
        </authorList>
    </citation>
    <scope>NUCLEOTIDE SEQUENCE [LARGE SCALE GENOMIC DNA]</scope>
    <source>
        <strain evidence="1 2">F-380</strain>
    </source>
</reference>
<sequence>MRFILIHNDAFDCISSQLLRIFLVKGMYFAPDGSGKPGGKKLFFLGIKERPQEAPFMTLEKKILREDLQRTAGLGSNYYF</sequence>
<evidence type="ECO:0000313" key="2">
    <source>
        <dbReference type="Proteomes" id="UP000629963"/>
    </source>
</evidence>
<accession>A0ABR7J4L5</accession>
<name>A0ABR7J4L5_9FLAO</name>
<protein>
    <submittedName>
        <fullName evidence="1">Uncharacterized protein</fullName>
    </submittedName>
</protein>
<dbReference type="RefSeq" id="WP_187008748.1">
    <property type="nucleotide sequence ID" value="NZ_JACRUI010000001.1"/>
</dbReference>
<organism evidence="1 2">
    <name type="scientific">Flavobacterium kayseriense</name>
    <dbReference type="NCBI Taxonomy" id="2764714"/>
    <lineage>
        <taxon>Bacteria</taxon>
        <taxon>Pseudomonadati</taxon>
        <taxon>Bacteroidota</taxon>
        <taxon>Flavobacteriia</taxon>
        <taxon>Flavobacteriales</taxon>
        <taxon>Flavobacteriaceae</taxon>
        <taxon>Flavobacterium</taxon>
    </lineage>
</organism>
<dbReference type="Proteomes" id="UP000629963">
    <property type="component" value="Unassembled WGS sequence"/>
</dbReference>
<dbReference type="EMBL" id="JACRUJ010000001">
    <property type="protein sequence ID" value="MBC5840157.1"/>
    <property type="molecule type" value="Genomic_DNA"/>
</dbReference>